<evidence type="ECO:0008006" key="3">
    <source>
        <dbReference type="Google" id="ProtNLM"/>
    </source>
</evidence>
<proteinExistence type="predicted"/>
<accession>A0A9R1VXE0</accession>
<gene>
    <name evidence="1" type="ORF">LSAT_V11C400198280</name>
</gene>
<comment type="caution">
    <text evidence="1">The sequence shown here is derived from an EMBL/GenBank/DDBJ whole genome shotgun (WGS) entry which is preliminary data.</text>
</comment>
<reference evidence="1 2" key="1">
    <citation type="journal article" date="2017" name="Nat. Commun.">
        <title>Genome assembly with in vitro proximity ligation data and whole-genome triplication in lettuce.</title>
        <authorList>
            <person name="Reyes-Chin-Wo S."/>
            <person name="Wang Z."/>
            <person name="Yang X."/>
            <person name="Kozik A."/>
            <person name="Arikit S."/>
            <person name="Song C."/>
            <person name="Xia L."/>
            <person name="Froenicke L."/>
            <person name="Lavelle D.O."/>
            <person name="Truco M.J."/>
            <person name="Xia R."/>
            <person name="Zhu S."/>
            <person name="Xu C."/>
            <person name="Xu H."/>
            <person name="Xu X."/>
            <person name="Cox K."/>
            <person name="Korf I."/>
            <person name="Meyers B.C."/>
            <person name="Michelmore R.W."/>
        </authorList>
    </citation>
    <scope>NUCLEOTIDE SEQUENCE [LARGE SCALE GENOMIC DNA]</scope>
    <source>
        <strain evidence="2">cv. Salinas</strain>
        <tissue evidence="1">Seedlings</tissue>
    </source>
</reference>
<protein>
    <recommendedName>
        <fullName evidence="3">Reverse transcriptase domain-containing protein</fullName>
    </recommendedName>
</protein>
<sequence>MPKLSFLLRLNGYLNNHERQLMETKLTLLHGILKNNHRKNKIHGLTINGAWNIDPIAIKEEVHNFFSLKFHEPRTNRPKFISGLFKKLSTDKGLFSESNFEVDEIKLAVFDCGSEKASGPDGFTFKLLKSKWETIKDDIIRFVKFFEETGRISKGCNSSFITLVPKTKDLVTLGDYRPIILSGCMYKIITKVLASRLKVVISSIIDETQSTYVDGGNILDMPLIMNETQSWSRWGSESNGDYGFGDASNLLGPRLLLMALPPVNSRYQKESDKSMDIAMKTACSKSIFSRIKLPNNGPLISHLLYADDVIFVGEGSHTNIKNISRILRCFQVSSELKVNFHKSKAIGLCVEKSETRSWAIELECLVESLPFMYLGVLYKLSDQKARHLSFGGRVTLIKAVLGSLPTFYFSLFKASTCVIEELEKLGRNFLWELRIRFYHKKRRWSRDWVAQNKIWHCYVNGLGDYTMNQALYGIQSFVVSII</sequence>
<dbReference type="PANTHER" id="PTHR33116">
    <property type="entry name" value="REVERSE TRANSCRIPTASE ZINC-BINDING DOMAIN-CONTAINING PROTEIN-RELATED-RELATED"/>
    <property type="match status" value="1"/>
</dbReference>
<evidence type="ECO:0000313" key="1">
    <source>
        <dbReference type="EMBL" id="KAJ0212228.1"/>
    </source>
</evidence>
<organism evidence="1 2">
    <name type="scientific">Lactuca sativa</name>
    <name type="common">Garden lettuce</name>
    <dbReference type="NCBI Taxonomy" id="4236"/>
    <lineage>
        <taxon>Eukaryota</taxon>
        <taxon>Viridiplantae</taxon>
        <taxon>Streptophyta</taxon>
        <taxon>Embryophyta</taxon>
        <taxon>Tracheophyta</taxon>
        <taxon>Spermatophyta</taxon>
        <taxon>Magnoliopsida</taxon>
        <taxon>eudicotyledons</taxon>
        <taxon>Gunneridae</taxon>
        <taxon>Pentapetalae</taxon>
        <taxon>asterids</taxon>
        <taxon>campanulids</taxon>
        <taxon>Asterales</taxon>
        <taxon>Asteraceae</taxon>
        <taxon>Cichorioideae</taxon>
        <taxon>Cichorieae</taxon>
        <taxon>Lactucinae</taxon>
        <taxon>Lactuca</taxon>
    </lineage>
</organism>
<name>A0A9R1VXE0_LACSA</name>
<evidence type="ECO:0000313" key="2">
    <source>
        <dbReference type="Proteomes" id="UP000235145"/>
    </source>
</evidence>
<dbReference type="AlphaFoldDB" id="A0A9R1VXE0"/>
<dbReference type="Proteomes" id="UP000235145">
    <property type="component" value="Unassembled WGS sequence"/>
</dbReference>
<keyword evidence="2" id="KW-1185">Reference proteome</keyword>
<dbReference type="PANTHER" id="PTHR33116:SF78">
    <property type="entry name" value="OS12G0587133 PROTEIN"/>
    <property type="match status" value="1"/>
</dbReference>
<dbReference type="EMBL" id="NBSK02000004">
    <property type="protein sequence ID" value="KAJ0212228.1"/>
    <property type="molecule type" value="Genomic_DNA"/>
</dbReference>